<name>A0A437QDD6_9GAMM</name>
<feature type="domain" description="GGDEF" evidence="2">
    <location>
        <begin position="105"/>
        <end position="223"/>
    </location>
</feature>
<dbReference type="Proteomes" id="UP000282818">
    <property type="component" value="Unassembled WGS sequence"/>
</dbReference>
<dbReference type="Gene3D" id="3.30.70.270">
    <property type="match status" value="1"/>
</dbReference>
<keyword evidence="1" id="KW-0812">Transmembrane</keyword>
<dbReference type="AlphaFoldDB" id="A0A437QDD6"/>
<keyword evidence="1" id="KW-0472">Membrane</keyword>
<proteinExistence type="predicted"/>
<dbReference type="PROSITE" id="PS50887">
    <property type="entry name" value="GGDEF"/>
    <property type="match status" value="1"/>
</dbReference>
<protein>
    <submittedName>
        <fullName evidence="3">Diguanylate cyclase</fullName>
    </submittedName>
</protein>
<dbReference type="Pfam" id="PF00990">
    <property type="entry name" value="GGDEF"/>
    <property type="match status" value="1"/>
</dbReference>
<dbReference type="RefSeq" id="WP_127692618.1">
    <property type="nucleotide sequence ID" value="NZ_SACQ01000001.1"/>
</dbReference>
<evidence type="ECO:0000256" key="1">
    <source>
        <dbReference type="SAM" id="Phobius"/>
    </source>
</evidence>
<dbReference type="InterPro" id="IPR043128">
    <property type="entry name" value="Rev_trsase/Diguanyl_cyclase"/>
</dbReference>
<comment type="caution">
    <text evidence="3">The sequence shown here is derived from an EMBL/GenBank/DDBJ whole genome shotgun (WGS) entry which is preliminary data.</text>
</comment>
<reference evidence="3 4" key="1">
    <citation type="submission" date="2019-01" db="EMBL/GenBank/DDBJ databases">
        <authorList>
            <person name="Chen W.-M."/>
        </authorList>
    </citation>
    <scope>NUCLEOTIDE SEQUENCE [LARGE SCALE GENOMIC DNA]</scope>
    <source>
        <strain evidence="3 4">HPM-16</strain>
    </source>
</reference>
<evidence type="ECO:0000313" key="3">
    <source>
        <dbReference type="EMBL" id="RVU32449.1"/>
    </source>
</evidence>
<organism evidence="3 4">
    <name type="scientific">Neptunomonas marina</name>
    <dbReference type="NCBI Taxonomy" id="1815562"/>
    <lineage>
        <taxon>Bacteria</taxon>
        <taxon>Pseudomonadati</taxon>
        <taxon>Pseudomonadota</taxon>
        <taxon>Gammaproteobacteria</taxon>
        <taxon>Oceanospirillales</taxon>
        <taxon>Oceanospirillaceae</taxon>
        <taxon>Neptunomonas</taxon>
    </lineage>
</organism>
<dbReference type="EMBL" id="SACQ01000001">
    <property type="protein sequence ID" value="RVU32449.1"/>
    <property type="molecule type" value="Genomic_DNA"/>
</dbReference>
<gene>
    <name evidence="3" type="ORF">EOE65_02030</name>
</gene>
<evidence type="ECO:0000313" key="4">
    <source>
        <dbReference type="Proteomes" id="UP000282818"/>
    </source>
</evidence>
<dbReference type="InterPro" id="IPR000160">
    <property type="entry name" value="GGDEF_dom"/>
</dbReference>
<feature type="transmembrane region" description="Helical" evidence="1">
    <location>
        <begin position="12"/>
        <end position="31"/>
    </location>
</feature>
<dbReference type="SUPFAM" id="SSF55073">
    <property type="entry name" value="Nucleotide cyclase"/>
    <property type="match status" value="1"/>
</dbReference>
<evidence type="ECO:0000259" key="2">
    <source>
        <dbReference type="PROSITE" id="PS50887"/>
    </source>
</evidence>
<keyword evidence="4" id="KW-1185">Reference proteome</keyword>
<feature type="transmembrane region" description="Helical" evidence="1">
    <location>
        <begin position="37"/>
        <end position="60"/>
    </location>
</feature>
<keyword evidence="1" id="KW-1133">Transmembrane helix</keyword>
<dbReference type="InterPro" id="IPR029787">
    <property type="entry name" value="Nucleotide_cyclase"/>
</dbReference>
<accession>A0A437QDD6</accession>
<dbReference type="SMART" id="SM00267">
    <property type="entry name" value="GGDEF"/>
    <property type="match status" value="1"/>
</dbReference>
<sequence length="234" mass="25377">MRAGFEKKITVLMAAAAPCVLLGTVLLMVLAEVPYQTVMILLLASGLMSLLVFGNIVRYVNQNSALQERLALAQKGKDIVTGLPDESEFLARLDVECRRSLREFTPISVMLVGVSSERLAGTPAIHIAETLIRAVYRPGDMVSRISETRFALILPATNERAVELAERCLKDLRKLDNDEIISIGLCTFQPAAGLTAAKAISRVGGLLEQAQTEGGDRVNATAEKQVDPSVIYTH</sequence>